<feature type="repeat" description="PPR" evidence="2">
    <location>
        <begin position="1"/>
        <end position="28"/>
    </location>
</feature>
<dbReference type="Pfam" id="PF13041">
    <property type="entry name" value="PPR_2"/>
    <property type="match status" value="1"/>
</dbReference>
<name>A0A835HX94_9MAGN</name>
<proteinExistence type="predicted"/>
<reference evidence="3 4" key="1">
    <citation type="submission" date="2020-10" db="EMBL/GenBank/DDBJ databases">
        <title>The Coptis chinensis genome and diversification of protoberbering-type alkaloids.</title>
        <authorList>
            <person name="Wang B."/>
            <person name="Shu S."/>
            <person name="Song C."/>
            <person name="Liu Y."/>
        </authorList>
    </citation>
    <scope>NUCLEOTIDE SEQUENCE [LARGE SCALE GENOMIC DNA]</scope>
    <source>
        <strain evidence="3">HL-2020</strain>
        <tissue evidence="3">Leaf</tissue>
    </source>
</reference>
<dbReference type="OrthoDB" id="185373at2759"/>
<dbReference type="InterPro" id="IPR011990">
    <property type="entry name" value="TPR-like_helical_dom_sf"/>
</dbReference>
<comment type="caution">
    <text evidence="3">The sequence shown here is derived from an EMBL/GenBank/DDBJ whole genome shotgun (WGS) entry which is preliminary data.</text>
</comment>
<protein>
    <recommendedName>
        <fullName evidence="5">Pentatricopeptide repeat-containing protein</fullName>
    </recommendedName>
</protein>
<dbReference type="NCBIfam" id="TIGR00756">
    <property type="entry name" value="PPR"/>
    <property type="match status" value="1"/>
</dbReference>
<dbReference type="AlphaFoldDB" id="A0A835HX94"/>
<dbReference type="GO" id="GO:0003723">
    <property type="term" value="F:RNA binding"/>
    <property type="evidence" value="ECO:0007669"/>
    <property type="project" value="InterPro"/>
</dbReference>
<dbReference type="PANTHER" id="PTHR47926:SF368">
    <property type="entry name" value="TETRATRICOPEPTIDE REPEAT-LIKE SUPERFAMILY PROTEIN"/>
    <property type="match status" value="1"/>
</dbReference>
<keyword evidence="1" id="KW-0677">Repeat</keyword>
<dbReference type="EMBL" id="JADFTS010000005">
    <property type="protein sequence ID" value="KAF9606062.1"/>
    <property type="molecule type" value="Genomic_DNA"/>
</dbReference>
<dbReference type="GO" id="GO:0009451">
    <property type="term" value="P:RNA modification"/>
    <property type="evidence" value="ECO:0007669"/>
    <property type="project" value="InterPro"/>
</dbReference>
<organism evidence="3 4">
    <name type="scientific">Coptis chinensis</name>
    <dbReference type="NCBI Taxonomy" id="261450"/>
    <lineage>
        <taxon>Eukaryota</taxon>
        <taxon>Viridiplantae</taxon>
        <taxon>Streptophyta</taxon>
        <taxon>Embryophyta</taxon>
        <taxon>Tracheophyta</taxon>
        <taxon>Spermatophyta</taxon>
        <taxon>Magnoliopsida</taxon>
        <taxon>Ranunculales</taxon>
        <taxon>Ranunculaceae</taxon>
        <taxon>Coptidoideae</taxon>
        <taxon>Coptis</taxon>
    </lineage>
</organism>
<evidence type="ECO:0000256" key="2">
    <source>
        <dbReference type="PROSITE-ProRule" id="PRU00708"/>
    </source>
</evidence>
<evidence type="ECO:0000313" key="3">
    <source>
        <dbReference type="EMBL" id="KAF9606062.1"/>
    </source>
</evidence>
<dbReference type="PANTHER" id="PTHR47926">
    <property type="entry name" value="PENTATRICOPEPTIDE REPEAT-CONTAINING PROTEIN"/>
    <property type="match status" value="1"/>
</dbReference>
<dbReference type="Proteomes" id="UP000631114">
    <property type="component" value="Unassembled WGS sequence"/>
</dbReference>
<dbReference type="InterPro" id="IPR002885">
    <property type="entry name" value="PPR_rpt"/>
</dbReference>
<dbReference type="Gene3D" id="1.25.40.10">
    <property type="entry name" value="Tetratricopeptide repeat domain"/>
    <property type="match status" value="1"/>
</dbReference>
<dbReference type="InterPro" id="IPR046960">
    <property type="entry name" value="PPR_At4g14850-like_plant"/>
</dbReference>
<evidence type="ECO:0000313" key="4">
    <source>
        <dbReference type="Proteomes" id="UP000631114"/>
    </source>
</evidence>
<dbReference type="PROSITE" id="PS51375">
    <property type="entry name" value="PPR"/>
    <property type="match status" value="1"/>
</dbReference>
<accession>A0A835HX94</accession>
<keyword evidence="4" id="KW-1185">Reference proteome</keyword>
<sequence>MIVGAAKYGQGNLSLDLFQEMLERGIKPNDVTFLGILHACNHSGLVDIGLEYLNSMYTKHGIVLDAKHYICTVDMLGRTGRLDEAHQLAKTIRTEAKEVALLWG</sequence>
<evidence type="ECO:0000256" key="1">
    <source>
        <dbReference type="ARBA" id="ARBA00022737"/>
    </source>
</evidence>
<gene>
    <name evidence="3" type="ORF">IFM89_022787</name>
</gene>
<evidence type="ECO:0008006" key="5">
    <source>
        <dbReference type="Google" id="ProtNLM"/>
    </source>
</evidence>